<feature type="region of interest" description="Disordered" evidence="1">
    <location>
        <begin position="454"/>
        <end position="476"/>
    </location>
</feature>
<gene>
    <name evidence="3" type="ORF">BG20_I1829</name>
</gene>
<evidence type="ECO:0000259" key="2">
    <source>
        <dbReference type="Pfam" id="PF17863"/>
    </source>
</evidence>
<accession>S2DZ49</accession>
<evidence type="ECO:0000313" key="3">
    <source>
        <dbReference type="EMBL" id="EPA04430.1"/>
    </source>
</evidence>
<dbReference type="AlphaFoldDB" id="S2DZ49"/>
<sequence>MPSEENGEAQAVLTHDEYQKELLENKNYLIEVIEKEFPNRSFAVTAALSVKAQQMIFGITQVFTMILMGNPSSYKSTILEIVSVLPHCYVSDAFTPKSFVSHSANSKKNELGKVDLLPRIRHQTLITSELAPLFSGNPDQLLEYFGMLTRILDGRGFQSDSGVHGRRGYTGDFSFMWLGAVVEIPHRVWKLLGNLGAKMYFLRLPNDTDSTTEKKRKIKQILKDESYTKKVESAKTAITRFWNVIEKNPQLNEGKIIWDKERDDDSTINKIIDLAIVLAKLRGTIPTWFTSNPDSGGTNYNYETPIIEQPNRASNALYNLARGHAVLCGRNYITDDDLAVVVAVTLSSASRDRVELFKRLLDCNGKQNTEQFMESAKVSRSTALKEMKSLVILELVDMYDEQLETKPVKTIKLKDEYHWFLSLEFKKYMREFDATLNPENSKLSQKENLEKNTLSNTLDEHFEDTPSTDLPTGGIA</sequence>
<evidence type="ECO:0000256" key="1">
    <source>
        <dbReference type="SAM" id="MobiDB-lite"/>
    </source>
</evidence>
<dbReference type="Pfam" id="PF17863">
    <property type="entry name" value="AAA_lid_2"/>
    <property type="match status" value="1"/>
</dbReference>
<dbReference type="Proteomes" id="UP000014065">
    <property type="component" value="Unassembled WGS sequence"/>
</dbReference>
<dbReference type="EMBL" id="AHJG01000299">
    <property type="protein sequence ID" value="EPA04430.1"/>
    <property type="molecule type" value="Genomic_DNA"/>
</dbReference>
<dbReference type="InterPro" id="IPR041628">
    <property type="entry name" value="ChlI/MoxR_AAA_lid"/>
</dbReference>
<organism evidence="3 4">
    <name type="scientific">Candidatus Nitrosarchaeum limnium BG20</name>
    <dbReference type="NCBI Taxonomy" id="859192"/>
    <lineage>
        <taxon>Archaea</taxon>
        <taxon>Nitrososphaerota</taxon>
        <taxon>Nitrososphaeria</taxon>
        <taxon>Nitrosopumilales</taxon>
        <taxon>Nitrosopumilaceae</taxon>
        <taxon>Nitrosarchaeum</taxon>
    </lineage>
</organism>
<feature type="domain" description="ChlI/MoxR AAA lid" evidence="2">
    <location>
        <begin position="310"/>
        <end position="346"/>
    </location>
</feature>
<comment type="caution">
    <text evidence="3">The sequence shown here is derived from an EMBL/GenBank/DDBJ whole genome shotgun (WGS) entry which is preliminary data.</text>
</comment>
<keyword evidence="4" id="KW-1185">Reference proteome</keyword>
<name>S2DZ49_9ARCH</name>
<evidence type="ECO:0000313" key="4">
    <source>
        <dbReference type="Proteomes" id="UP000014065"/>
    </source>
</evidence>
<proteinExistence type="predicted"/>
<protein>
    <recommendedName>
        <fullName evidence="2">ChlI/MoxR AAA lid domain-containing protein</fullName>
    </recommendedName>
</protein>
<reference evidence="3 4" key="1">
    <citation type="journal article" date="2012" name="J. Bacteriol.">
        <title>Genome Sequence of "Candidatus Nitrosoarchaeum limnia" BG20, a Low-Salinity Ammonia-Oxidizing Archaeon from the San Francisco Bay Estuary.</title>
        <authorList>
            <person name="Mosier A.C."/>
            <person name="Allen E.E."/>
            <person name="Kim M."/>
            <person name="Ferriera S."/>
            <person name="Francis C.A."/>
        </authorList>
    </citation>
    <scope>NUCLEOTIDE SEQUENCE [LARGE SCALE GENOMIC DNA]</scope>
    <source>
        <strain evidence="3 4">BG20</strain>
    </source>
</reference>